<dbReference type="Proteomes" id="UP000019377">
    <property type="component" value="Unassembled WGS sequence"/>
</dbReference>
<reference evidence="4" key="1">
    <citation type="journal article" date="2013" name="Genome Announc.">
        <title>Draft genome sequence of Pseudozyma brasiliensis sp. nov. strain GHG001, a high producer of endo-1,4-xylanase isolated from an insect pest of sugarcane.</title>
        <authorList>
            <person name="Oliveira J.V.D.C."/>
            <person name="dos Santos R.A.C."/>
            <person name="Borges T.A."/>
            <person name="Riano-Pachon D.M."/>
            <person name="Goldman G.H."/>
        </authorList>
    </citation>
    <scope>NUCLEOTIDE SEQUENCE [LARGE SCALE GENOMIC DNA]</scope>
    <source>
        <strain evidence="4">GHG001</strain>
    </source>
</reference>
<dbReference type="Gene3D" id="1.10.8.140">
    <property type="entry name" value="PDCD5-like"/>
    <property type="match status" value="1"/>
</dbReference>
<feature type="compositionally biased region" description="Low complexity" evidence="2">
    <location>
        <begin position="24"/>
        <end position="42"/>
    </location>
</feature>
<comment type="similarity">
    <text evidence="1">Belongs to the PDCD5 family.</text>
</comment>
<name>V5ENV4_KALBG</name>
<dbReference type="GO" id="GO:0005634">
    <property type="term" value="C:nucleus"/>
    <property type="evidence" value="ECO:0007669"/>
    <property type="project" value="TreeGrafter"/>
</dbReference>
<accession>V5ENV4</accession>
<gene>
    <name evidence="3" type="ORF">PSEUBRA_SCAF9g01426</name>
</gene>
<dbReference type="AlphaFoldDB" id="V5ENV4"/>
<dbReference type="eggNOG" id="KOG3431">
    <property type="taxonomic scope" value="Eukaryota"/>
</dbReference>
<organism evidence="3 4">
    <name type="scientific">Kalmanozyma brasiliensis (strain GHG001)</name>
    <name type="common">Yeast</name>
    <name type="synonym">Pseudozyma brasiliensis</name>
    <dbReference type="NCBI Taxonomy" id="1365824"/>
    <lineage>
        <taxon>Eukaryota</taxon>
        <taxon>Fungi</taxon>
        <taxon>Dikarya</taxon>
        <taxon>Basidiomycota</taxon>
        <taxon>Ustilaginomycotina</taxon>
        <taxon>Ustilaginomycetes</taxon>
        <taxon>Ustilaginales</taxon>
        <taxon>Ustilaginaceae</taxon>
        <taxon>Kalmanozyma</taxon>
    </lineage>
</organism>
<proteinExistence type="inferred from homology"/>
<feature type="region of interest" description="Disordered" evidence="2">
    <location>
        <begin position="12"/>
        <end position="66"/>
    </location>
</feature>
<dbReference type="InterPro" id="IPR002836">
    <property type="entry name" value="PDCD5-like"/>
</dbReference>
<keyword evidence="4" id="KW-1185">Reference proteome</keyword>
<dbReference type="EMBL" id="KI545895">
    <property type="protein sequence ID" value="EST04603.1"/>
    <property type="molecule type" value="Genomic_DNA"/>
</dbReference>
<dbReference type="HOGENOM" id="CLU_122978_2_0_1"/>
<dbReference type="FunFam" id="1.10.8.140:FF:000006">
    <property type="entry name" value="programmed cell death protein 5-like"/>
    <property type="match status" value="1"/>
</dbReference>
<dbReference type="OMA" id="MQYEMQK"/>
<evidence type="ECO:0000313" key="4">
    <source>
        <dbReference type="Proteomes" id="UP000019377"/>
    </source>
</evidence>
<dbReference type="PANTHER" id="PTHR10840:SF0">
    <property type="entry name" value="PROGRAMMED CELL DEATH PROTEIN 5"/>
    <property type="match status" value="1"/>
</dbReference>
<protein>
    <recommendedName>
        <fullName evidence="5">Programmed cell death protein 5</fullName>
    </recommendedName>
</protein>
<dbReference type="GeneID" id="27422447"/>
<dbReference type="OrthoDB" id="10252486at2759"/>
<evidence type="ECO:0000313" key="3">
    <source>
        <dbReference type="EMBL" id="EST04603.1"/>
    </source>
</evidence>
<evidence type="ECO:0000256" key="1">
    <source>
        <dbReference type="ARBA" id="ARBA00010490"/>
    </source>
</evidence>
<dbReference type="InterPro" id="IPR036883">
    <property type="entry name" value="PDCD5-like_sf"/>
</dbReference>
<dbReference type="PANTHER" id="PTHR10840">
    <property type="entry name" value="PROGRAMMED CELL DEATH PROTEIN 5"/>
    <property type="match status" value="1"/>
</dbReference>
<sequence length="153" mass="16411">MEDDELQAIRAARMAELRGGGGSSASSGGASGSSGFSGPQGASNGGSGGKNQEEQQAQQEEMKRQMLSRILDTEARERLSRIGLVKPQKARQITDLLIRMAQSGQIRGKIKEEQLIDLLDQVDQANAAESGAGKITFTRKKTVQDDDDSDFDL</sequence>
<evidence type="ECO:0000256" key="2">
    <source>
        <dbReference type="SAM" id="MobiDB-lite"/>
    </source>
</evidence>
<dbReference type="GO" id="GO:0003677">
    <property type="term" value="F:DNA binding"/>
    <property type="evidence" value="ECO:0007669"/>
    <property type="project" value="InterPro"/>
</dbReference>
<dbReference type="RefSeq" id="XP_016289592.1">
    <property type="nucleotide sequence ID" value="XM_016439730.1"/>
</dbReference>
<dbReference type="Pfam" id="PF01984">
    <property type="entry name" value="dsDNA_bind"/>
    <property type="match status" value="1"/>
</dbReference>
<evidence type="ECO:0008006" key="5">
    <source>
        <dbReference type="Google" id="ProtNLM"/>
    </source>
</evidence>
<dbReference type="PIRSF" id="PIRSF015730">
    <property type="entry name" value="TFAR19"/>
    <property type="match status" value="1"/>
</dbReference>
<dbReference type="SUPFAM" id="SSF46950">
    <property type="entry name" value="Double-stranded DNA-binding domain"/>
    <property type="match status" value="1"/>
</dbReference>
<dbReference type="STRING" id="1365824.V5ENV4"/>
<dbReference type="GO" id="GO:0005829">
    <property type="term" value="C:cytosol"/>
    <property type="evidence" value="ECO:0007669"/>
    <property type="project" value="TreeGrafter"/>
</dbReference>